<evidence type="ECO:0000313" key="1">
    <source>
        <dbReference type="EMBL" id="KAF9777254.1"/>
    </source>
</evidence>
<dbReference type="OrthoDB" id="6359816at2759"/>
<gene>
    <name evidence="1" type="ORF">BJ322DRAFT_731459</name>
</gene>
<organism evidence="1 2">
    <name type="scientific">Thelephora terrestris</name>
    <dbReference type="NCBI Taxonomy" id="56493"/>
    <lineage>
        <taxon>Eukaryota</taxon>
        <taxon>Fungi</taxon>
        <taxon>Dikarya</taxon>
        <taxon>Basidiomycota</taxon>
        <taxon>Agaricomycotina</taxon>
        <taxon>Agaricomycetes</taxon>
        <taxon>Thelephorales</taxon>
        <taxon>Thelephoraceae</taxon>
        <taxon>Thelephora</taxon>
    </lineage>
</organism>
<reference evidence="1" key="2">
    <citation type="submission" date="2020-11" db="EMBL/GenBank/DDBJ databases">
        <authorList>
            <consortium name="DOE Joint Genome Institute"/>
            <person name="Kuo A."/>
            <person name="Miyauchi S."/>
            <person name="Kiss E."/>
            <person name="Drula E."/>
            <person name="Kohler A."/>
            <person name="Sanchez-Garcia M."/>
            <person name="Andreopoulos B."/>
            <person name="Barry K.W."/>
            <person name="Bonito G."/>
            <person name="Buee M."/>
            <person name="Carver A."/>
            <person name="Chen C."/>
            <person name="Cichocki N."/>
            <person name="Clum A."/>
            <person name="Culley D."/>
            <person name="Crous P.W."/>
            <person name="Fauchery L."/>
            <person name="Girlanda M."/>
            <person name="Hayes R."/>
            <person name="Keri Z."/>
            <person name="Labutti K."/>
            <person name="Lipzen A."/>
            <person name="Lombard V."/>
            <person name="Magnuson J."/>
            <person name="Maillard F."/>
            <person name="Morin E."/>
            <person name="Murat C."/>
            <person name="Nolan M."/>
            <person name="Ohm R."/>
            <person name="Pangilinan J."/>
            <person name="Pereira M."/>
            <person name="Perotto S."/>
            <person name="Peter M."/>
            <person name="Riley R."/>
            <person name="Sitrit Y."/>
            <person name="Stielow B."/>
            <person name="Szollosi G."/>
            <person name="Zifcakova L."/>
            <person name="Stursova M."/>
            <person name="Spatafora J.W."/>
            <person name="Tedersoo L."/>
            <person name="Vaario L.-M."/>
            <person name="Yamada A."/>
            <person name="Yan M."/>
            <person name="Wang P."/>
            <person name="Xu J."/>
            <person name="Bruns T."/>
            <person name="Baldrian P."/>
            <person name="Vilgalys R."/>
            <person name="Henrissat B."/>
            <person name="Grigoriev I.V."/>
            <person name="Hibbett D."/>
            <person name="Nagy L.G."/>
            <person name="Martin F.M."/>
        </authorList>
    </citation>
    <scope>NUCLEOTIDE SEQUENCE</scope>
    <source>
        <strain evidence="1">UH-Tt-Lm1</strain>
    </source>
</reference>
<dbReference type="Proteomes" id="UP000736335">
    <property type="component" value="Unassembled WGS sequence"/>
</dbReference>
<comment type="caution">
    <text evidence="1">The sequence shown here is derived from an EMBL/GenBank/DDBJ whole genome shotgun (WGS) entry which is preliminary data.</text>
</comment>
<evidence type="ECO:0000313" key="2">
    <source>
        <dbReference type="Proteomes" id="UP000736335"/>
    </source>
</evidence>
<accession>A0A9P6H3R8</accession>
<proteinExistence type="predicted"/>
<name>A0A9P6H3R8_9AGAM</name>
<dbReference type="AlphaFoldDB" id="A0A9P6H3R8"/>
<keyword evidence="2" id="KW-1185">Reference proteome</keyword>
<reference evidence="1" key="1">
    <citation type="journal article" date="2020" name="Nat. Commun.">
        <title>Large-scale genome sequencing of mycorrhizal fungi provides insights into the early evolution of symbiotic traits.</title>
        <authorList>
            <person name="Miyauchi S."/>
            <person name="Kiss E."/>
            <person name="Kuo A."/>
            <person name="Drula E."/>
            <person name="Kohler A."/>
            <person name="Sanchez-Garcia M."/>
            <person name="Morin E."/>
            <person name="Andreopoulos B."/>
            <person name="Barry K.W."/>
            <person name="Bonito G."/>
            <person name="Buee M."/>
            <person name="Carver A."/>
            <person name="Chen C."/>
            <person name="Cichocki N."/>
            <person name="Clum A."/>
            <person name="Culley D."/>
            <person name="Crous P.W."/>
            <person name="Fauchery L."/>
            <person name="Girlanda M."/>
            <person name="Hayes R.D."/>
            <person name="Keri Z."/>
            <person name="LaButti K."/>
            <person name="Lipzen A."/>
            <person name="Lombard V."/>
            <person name="Magnuson J."/>
            <person name="Maillard F."/>
            <person name="Murat C."/>
            <person name="Nolan M."/>
            <person name="Ohm R.A."/>
            <person name="Pangilinan J."/>
            <person name="Pereira M.F."/>
            <person name="Perotto S."/>
            <person name="Peter M."/>
            <person name="Pfister S."/>
            <person name="Riley R."/>
            <person name="Sitrit Y."/>
            <person name="Stielow J.B."/>
            <person name="Szollosi G."/>
            <person name="Zifcakova L."/>
            <person name="Stursova M."/>
            <person name="Spatafora J.W."/>
            <person name="Tedersoo L."/>
            <person name="Vaario L.M."/>
            <person name="Yamada A."/>
            <person name="Yan M."/>
            <person name="Wang P."/>
            <person name="Xu J."/>
            <person name="Bruns T."/>
            <person name="Baldrian P."/>
            <person name="Vilgalys R."/>
            <person name="Dunand C."/>
            <person name="Henrissat B."/>
            <person name="Grigoriev I.V."/>
            <person name="Hibbett D."/>
            <person name="Nagy L.G."/>
            <person name="Martin F.M."/>
        </authorList>
    </citation>
    <scope>NUCLEOTIDE SEQUENCE</scope>
    <source>
        <strain evidence="1">UH-Tt-Lm1</strain>
    </source>
</reference>
<sequence length="160" mass="18068">MQKTRDICLTVPLRTVKMKRPPNPQPTPRLIHSTCLGRTRLFARATRSASKKGRWSTIPDMAFVTVSDVPVHGCDRVRAVRIGTESQISKRRNCQPSEDKVPRPSPKSIYRLADKYDVPALRTLALNQIRGELSKCDIVEESFSDSRPSEQDTLFTLSTC</sequence>
<dbReference type="EMBL" id="WIUZ02000059">
    <property type="protein sequence ID" value="KAF9777254.1"/>
    <property type="molecule type" value="Genomic_DNA"/>
</dbReference>
<protein>
    <submittedName>
        <fullName evidence="1">Uncharacterized protein</fullName>
    </submittedName>
</protein>